<keyword evidence="2" id="KW-1133">Transmembrane helix</keyword>
<dbReference type="GO" id="GO:0004553">
    <property type="term" value="F:hydrolase activity, hydrolyzing O-glycosyl compounds"/>
    <property type="evidence" value="ECO:0007669"/>
    <property type="project" value="UniProtKB-ARBA"/>
</dbReference>
<dbReference type="AlphaFoldDB" id="A0AAE3K3W4"/>
<evidence type="ECO:0000256" key="1">
    <source>
        <dbReference type="SAM" id="MobiDB-lite"/>
    </source>
</evidence>
<dbReference type="InterPro" id="IPR013320">
    <property type="entry name" value="ConA-like_dom_sf"/>
</dbReference>
<dbReference type="Proteomes" id="UP001139365">
    <property type="component" value="Unassembled WGS sequence"/>
</dbReference>
<accession>A0AAE3K3W4</accession>
<evidence type="ECO:0000256" key="3">
    <source>
        <dbReference type="SAM" id="SignalP"/>
    </source>
</evidence>
<evidence type="ECO:0000256" key="2">
    <source>
        <dbReference type="SAM" id="Phobius"/>
    </source>
</evidence>
<evidence type="ECO:0000313" key="5">
    <source>
        <dbReference type="Proteomes" id="UP001139365"/>
    </source>
</evidence>
<dbReference type="Gene3D" id="2.60.120.560">
    <property type="entry name" value="Exo-inulinase, domain 1"/>
    <property type="match status" value="1"/>
</dbReference>
<dbReference type="GO" id="GO:0005975">
    <property type="term" value="P:carbohydrate metabolic process"/>
    <property type="evidence" value="ECO:0007669"/>
    <property type="project" value="UniProtKB-ARBA"/>
</dbReference>
<dbReference type="SUPFAM" id="SSF49899">
    <property type="entry name" value="Concanavalin A-like lectins/glucanases"/>
    <property type="match status" value="1"/>
</dbReference>
<gene>
    <name evidence="4" type="ORF">MR241_01285</name>
</gene>
<protein>
    <submittedName>
        <fullName evidence="4">DUF1080 domain-containing protein</fullName>
    </submittedName>
</protein>
<evidence type="ECO:0000313" key="4">
    <source>
        <dbReference type="EMBL" id="MCI5754908.1"/>
    </source>
</evidence>
<keyword evidence="3" id="KW-0732">Signal</keyword>
<feature type="region of interest" description="Disordered" evidence="1">
    <location>
        <begin position="251"/>
        <end position="271"/>
    </location>
</feature>
<keyword evidence="2" id="KW-0812">Transmembrane</keyword>
<sequence>MKKTIAILMSLVMALSVFAMAVSAEGVQDLFYHPLNLTFEEGDFAVGEITSDPAGTGLSITGLTGAGGKAAFKDVGGNYGKVLALTSLNGAGGPVGFFAKSKAKGWEMSELGRKVTFSADLNVKAVDGANADDYNIHIALNLKNADAGNFIVLGNGFGGKGTVWGGNNAEPAAKAEAFKPGQWFHLDIEMDFDGNTLKAYIDDKLVITQPIVGEGVNTANVELGSGVVLQWKNGPAGREVMIDNINYSDSIKDRTSQGGNENDNDKPNPPTSDFAYAVTVVAVISLAGAVVIGKKAHR</sequence>
<dbReference type="EMBL" id="JALEMU010000024">
    <property type="protein sequence ID" value="MCI5754908.1"/>
    <property type="molecule type" value="Genomic_DNA"/>
</dbReference>
<comment type="caution">
    <text evidence="4">The sequence shown here is derived from an EMBL/GenBank/DDBJ whole genome shotgun (WGS) entry which is preliminary data.</text>
</comment>
<feature type="transmembrane region" description="Helical" evidence="2">
    <location>
        <begin position="274"/>
        <end position="293"/>
    </location>
</feature>
<organism evidence="4 5">
    <name type="scientific">Candidatus Colimorpha enterica</name>
    <dbReference type="NCBI Taxonomy" id="3083063"/>
    <lineage>
        <taxon>Bacteria</taxon>
        <taxon>Pseudomonadati</taxon>
        <taxon>Bacteroidota</taxon>
        <taxon>Bacteroidia</taxon>
        <taxon>Bacteroidales</taxon>
        <taxon>Candidatus Colimorpha</taxon>
    </lineage>
</organism>
<feature type="chain" id="PRO_5042115750" evidence="3">
    <location>
        <begin position="22"/>
        <end position="298"/>
    </location>
</feature>
<proteinExistence type="predicted"/>
<name>A0AAE3K3W4_9BACT</name>
<feature type="signal peptide" evidence="3">
    <location>
        <begin position="1"/>
        <end position="21"/>
    </location>
</feature>
<reference evidence="4 5" key="1">
    <citation type="submission" date="2022-03" db="EMBL/GenBank/DDBJ databases">
        <title>Metagenome-assembled genomes from swine fecal metagenomes.</title>
        <authorList>
            <person name="Holman D.B."/>
            <person name="Kommadath A."/>
        </authorList>
    </citation>
    <scope>NUCLEOTIDE SEQUENCE [LARGE SCALE GENOMIC DNA]</scope>
    <source>
        <strain evidence="4">SUG147</strain>
    </source>
</reference>
<keyword evidence="2" id="KW-0472">Membrane</keyword>